<evidence type="ECO:0000256" key="2">
    <source>
        <dbReference type="ARBA" id="ARBA00022475"/>
    </source>
</evidence>
<feature type="transmembrane region" description="Helical" evidence="7">
    <location>
        <begin position="88"/>
        <end position="105"/>
    </location>
</feature>
<feature type="transmembrane region" description="Helical" evidence="7">
    <location>
        <begin position="490"/>
        <end position="507"/>
    </location>
</feature>
<sequence>MLQKARKYTDNTHLADSLKITISGVIPFLFFMPSQQFDWAFAMAVGALLTAPVDIPSNLKDKINGILVGALLVPFVTLLLSLTQGNWYFYPVFIFIIFSLGMISVYGHRANLLSFSGLLAASLGLAHSYVGKDLWIHALLLLLGGLLYLVVSLAFYFIRPRRYGVLQTSECMDLTAEYLKYRAQLWTPGVNADKIVEEQLNIQIKLNDVHENLREFLVLNKANTGNSSNNRRLLVAFSTLVEILEIAVSTSFDHKELHELLDEDDPTIIRDYQSLAEDFAAAIKDIGDSLNMGLNYKPKYDFDRKLIALQEKLTAFIADSKSPKKVEAVLSFSNVLHYAQSQIDKIHILERILTEKTFSDNVEDRFKELEKFLTPVHYRWETLVVNLNFTSTIFRHATRLTLTILIGLIISNIFNLLNGYWILLTIVVIMRPGYGLTKTRSFERVIGTILGGLIAFGLLFILQDNHTLIAYLTILTMILGYWFSHTDYKVGVTFITMYVVLIYAILTPNFMDLLIYRVIDTLIGALLALAANYVLWPSWEFLNVNVHLSKSIQANQQYVKEIKEIYNQKSEPTLSYKLARKYAFIEIGNLMASFQRMIQEPKSKQRLRSEIYELAVLNHTFLSTAASIGVYVQSRHTTKASESFNLVMDYIDKNLQLTHNLLNNTPTEEDLITAEDQESYRVSMSYLQNVREYELKKSYTDDTQIKNLMEESAMVIQQLTWLAHLSEKILKISKVIRDKREEMQQKKLVLNPTILFKKG</sequence>
<feature type="transmembrane region" description="Helical" evidence="7">
    <location>
        <begin position="402"/>
        <end position="430"/>
    </location>
</feature>
<keyword evidence="4 7" id="KW-1133">Transmembrane helix</keyword>
<evidence type="ECO:0000256" key="4">
    <source>
        <dbReference type="ARBA" id="ARBA00022989"/>
    </source>
</evidence>
<dbReference type="InterPro" id="IPR032692">
    <property type="entry name" value="YccS_N"/>
</dbReference>
<dbReference type="GO" id="GO:0005886">
    <property type="term" value="C:plasma membrane"/>
    <property type="evidence" value="ECO:0007669"/>
    <property type="project" value="UniProtKB-SubCell"/>
</dbReference>
<evidence type="ECO:0000256" key="5">
    <source>
        <dbReference type="ARBA" id="ARBA00023136"/>
    </source>
</evidence>
<reference evidence="10 11" key="1">
    <citation type="submission" date="2018-06" db="EMBL/GenBank/DDBJ databases">
        <authorList>
            <consortium name="Pathogen Informatics"/>
            <person name="Doyle S."/>
        </authorList>
    </citation>
    <scope>NUCLEOTIDE SEQUENCE [LARGE SCALE GENOMIC DNA]</scope>
    <source>
        <strain evidence="10 11">NCTC11179</strain>
    </source>
</reference>
<comment type="similarity">
    <text evidence="6">Belongs to the YccS/YhfK family.</text>
</comment>
<dbReference type="Pfam" id="PF12805">
    <property type="entry name" value="FUSC-like"/>
    <property type="match status" value="1"/>
</dbReference>
<feature type="transmembrane region" description="Helical" evidence="7">
    <location>
        <begin position="136"/>
        <end position="158"/>
    </location>
</feature>
<feature type="transmembrane region" description="Helical" evidence="7">
    <location>
        <begin position="514"/>
        <end position="536"/>
    </location>
</feature>
<dbReference type="Proteomes" id="UP000255024">
    <property type="component" value="Unassembled WGS sequence"/>
</dbReference>
<evidence type="ECO:0000256" key="6">
    <source>
        <dbReference type="ARBA" id="ARBA00043993"/>
    </source>
</evidence>
<evidence type="ECO:0000259" key="8">
    <source>
        <dbReference type="Pfam" id="PF12805"/>
    </source>
</evidence>
<feature type="transmembrane region" description="Helical" evidence="7">
    <location>
        <begin position="12"/>
        <end position="33"/>
    </location>
</feature>
<comment type="subcellular location">
    <subcellularLocation>
        <location evidence="1">Cell membrane</location>
        <topology evidence="1">Multi-pass membrane protein</topology>
    </subcellularLocation>
</comment>
<feature type="transmembrane region" description="Helical" evidence="7">
    <location>
        <begin position="468"/>
        <end position="484"/>
    </location>
</feature>
<dbReference type="Pfam" id="PF13515">
    <property type="entry name" value="FUSC_2"/>
    <property type="match status" value="1"/>
</dbReference>
<keyword evidence="3 7" id="KW-0812">Transmembrane</keyword>
<evidence type="ECO:0000256" key="7">
    <source>
        <dbReference type="SAM" id="Phobius"/>
    </source>
</evidence>
<keyword evidence="5 7" id="KW-0472">Membrane</keyword>
<dbReference type="InterPro" id="IPR049453">
    <property type="entry name" value="Memb_transporter_dom"/>
</dbReference>
<feature type="transmembrane region" description="Helical" evidence="7">
    <location>
        <begin position="442"/>
        <end position="461"/>
    </location>
</feature>
<protein>
    <submittedName>
        <fullName evidence="10">Inner membrane protein yccS</fullName>
    </submittedName>
</protein>
<feature type="domain" description="Integral membrane bound transporter" evidence="9">
    <location>
        <begin position="407"/>
        <end position="530"/>
    </location>
</feature>
<evidence type="ECO:0000313" key="11">
    <source>
        <dbReference type="Proteomes" id="UP000255024"/>
    </source>
</evidence>
<keyword evidence="11" id="KW-1185">Reference proteome</keyword>
<evidence type="ECO:0000313" key="10">
    <source>
        <dbReference type="EMBL" id="STZ27974.1"/>
    </source>
</evidence>
<keyword evidence="2" id="KW-1003">Cell membrane</keyword>
<evidence type="ECO:0000259" key="9">
    <source>
        <dbReference type="Pfam" id="PF13515"/>
    </source>
</evidence>
<dbReference type="PANTHER" id="PTHR30509">
    <property type="entry name" value="P-HYDROXYBENZOIC ACID EFFLUX PUMP SUBUNIT-RELATED"/>
    <property type="match status" value="1"/>
</dbReference>
<feature type="domain" description="Integral membrane protein YccS N-terminal" evidence="8">
    <location>
        <begin position="81"/>
        <end position="336"/>
    </location>
</feature>
<feature type="transmembrane region" description="Helical" evidence="7">
    <location>
        <begin position="63"/>
        <end position="82"/>
    </location>
</feature>
<dbReference type="RefSeq" id="WP_115090809.1">
    <property type="nucleotide sequence ID" value="NZ_CP068107.1"/>
</dbReference>
<evidence type="ECO:0000256" key="1">
    <source>
        <dbReference type="ARBA" id="ARBA00004651"/>
    </source>
</evidence>
<organism evidence="10 11">
    <name type="scientific">Myroides odoratus</name>
    <name type="common">Flavobacterium odoratum</name>
    <dbReference type="NCBI Taxonomy" id="256"/>
    <lineage>
        <taxon>Bacteria</taxon>
        <taxon>Pseudomonadati</taxon>
        <taxon>Bacteroidota</taxon>
        <taxon>Flavobacteriia</taxon>
        <taxon>Flavobacteriales</taxon>
        <taxon>Flavobacteriaceae</taxon>
        <taxon>Myroides</taxon>
    </lineage>
</organism>
<evidence type="ECO:0000256" key="3">
    <source>
        <dbReference type="ARBA" id="ARBA00022692"/>
    </source>
</evidence>
<gene>
    <name evidence="10" type="primary">yccS</name>
    <name evidence="10" type="ORF">NCTC11179_01512</name>
</gene>
<dbReference type="PANTHER" id="PTHR30509:SF9">
    <property type="entry name" value="MULTIDRUG RESISTANCE PROTEIN MDTO"/>
    <property type="match status" value="1"/>
</dbReference>
<proteinExistence type="inferred from homology"/>
<accession>A0A378RLW0</accession>
<name>A0A378RLW0_MYROD</name>
<dbReference type="EMBL" id="UGQL01000001">
    <property type="protein sequence ID" value="STZ27974.1"/>
    <property type="molecule type" value="Genomic_DNA"/>
</dbReference>
<dbReference type="AlphaFoldDB" id="A0A378RLW0"/>